<reference evidence="2" key="1">
    <citation type="journal article" date="2018" name="Virology">
        <title>Isolation, characterization and prevalence of a novel Gammaherpesvirus in Eptesicus fuscus, the North American big brown bat.</title>
        <authorList>
            <person name="Subudhi S."/>
            <person name="Rapin N."/>
            <person name="Dorville N."/>
            <person name="Hill J.E."/>
            <person name="Town J."/>
            <person name="Willis C.K."/>
            <person name="Bollinger T.K."/>
            <person name="Misra V."/>
        </authorList>
    </citation>
    <scope>NUCLEOTIDE SEQUENCE</scope>
</reference>
<keyword evidence="3" id="KW-1185">Reference proteome</keyword>
<dbReference type="Pfam" id="PF05852">
    <property type="entry name" value="DUF848"/>
    <property type="match status" value="1"/>
</dbReference>
<protein>
    <recommendedName>
        <fullName evidence="4">Tegument protein UL14</fullName>
    </recommendedName>
</protein>
<dbReference type="InterPro" id="IPR008566">
    <property type="entry name" value="DUF848"/>
</dbReference>
<accession>A0A2D1A5M6</accession>
<sequence length="189" mass="19946">MASNTPRQLVTRALEAEVNQRLAASLLDRFGGNSSIFLQQYETARASIASHAALRRRAEAEARLGALRSAFLDKRAEYELLVSHSGRGRGALAAEAVGELCDAVEDLGEDLREAVDLLLPPSPPPSGGFRQSTDGKRGDAAVLSAAGSGAARREAPLVPGGGRGGDEEESPESAVLRWRLDLLPPVPRA</sequence>
<evidence type="ECO:0000256" key="1">
    <source>
        <dbReference type="SAM" id="MobiDB-lite"/>
    </source>
</evidence>
<feature type="region of interest" description="Disordered" evidence="1">
    <location>
        <begin position="118"/>
        <end position="176"/>
    </location>
</feature>
<dbReference type="OrthoDB" id="21152at10239"/>
<evidence type="ECO:0000313" key="2">
    <source>
        <dbReference type="EMBL" id="ATA58264.1"/>
    </source>
</evidence>
<evidence type="ECO:0008006" key="4">
    <source>
        <dbReference type="Google" id="ProtNLM"/>
    </source>
</evidence>
<evidence type="ECO:0000313" key="3">
    <source>
        <dbReference type="Proteomes" id="UP000290797"/>
    </source>
</evidence>
<proteinExistence type="predicted"/>
<feature type="compositionally biased region" description="Low complexity" evidence="1">
    <location>
        <begin position="140"/>
        <end position="150"/>
    </location>
</feature>
<organism evidence="2">
    <name type="scientific">vespertilionid gammaherpesvirus 3</name>
    <dbReference type="NCBI Taxonomy" id="2846598"/>
    <lineage>
        <taxon>Viruses</taxon>
        <taxon>Duplodnaviria</taxon>
        <taxon>Heunggongvirae</taxon>
        <taxon>Peploviricota</taxon>
        <taxon>Herviviricetes</taxon>
        <taxon>Herpesvirales</taxon>
        <taxon>Orthoherpesviridae</taxon>
        <taxon>Gammaherpesvirinae</taxon>
        <taxon>Patagivirus</taxon>
        <taxon>Patagivirus vespertilionidgamma3</taxon>
    </lineage>
</organism>
<dbReference type="Proteomes" id="UP000290797">
    <property type="component" value="Segment"/>
</dbReference>
<name>A0A2D1A5M6_9GAMA</name>
<dbReference type="EMBL" id="MF385016">
    <property type="protein sequence ID" value="ATA58264.1"/>
    <property type="molecule type" value="Genomic_DNA"/>
</dbReference>